<dbReference type="Proteomes" id="UP000280368">
    <property type="component" value="Unassembled WGS sequence"/>
</dbReference>
<comment type="caution">
    <text evidence="1">The sequence shown here is derived from an EMBL/GenBank/DDBJ whole genome shotgun (WGS) entry which is preliminary data.</text>
</comment>
<accession>A0A3L9ZZG7</accession>
<dbReference type="EMBL" id="REFH01000007">
    <property type="protein sequence ID" value="RMA77870.1"/>
    <property type="molecule type" value="Genomic_DNA"/>
</dbReference>
<protein>
    <recommendedName>
        <fullName evidence="3">Lipoprotein</fullName>
    </recommendedName>
</protein>
<gene>
    <name evidence="1" type="ORF">BC961_0222</name>
</gene>
<sequence>MKRILYIFALLILLVSCGPKRMGCGARGICKTITIHSVHDSNQNANDKA</sequence>
<proteinExistence type="predicted"/>
<dbReference type="RefSeq" id="WP_170151273.1">
    <property type="nucleotide sequence ID" value="NZ_CBCSGA010000002.1"/>
</dbReference>
<name>A0A3L9ZZG7_9FLAO</name>
<evidence type="ECO:0008006" key="3">
    <source>
        <dbReference type="Google" id="ProtNLM"/>
    </source>
</evidence>
<evidence type="ECO:0000313" key="2">
    <source>
        <dbReference type="Proteomes" id="UP000280368"/>
    </source>
</evidence>
<keyword evidence="2" id="KW-1185">Reference proteome</keyword>
<evidence type="ECO:0000313" key="1">
    <source>
        <dbReference type="EMBL" id="RMA77870.1"/>
    </source>
</evidence>
<dbReference type="PROSITE" id="PS51257">
    <property type="entry name" value="PROKAR_LIPOPROTEIN"/>
    <property type="match status" value="1"/>
</dbReference>
<reference evidence="1 2" key="1">
    <citation type="submission" date="2018-10" db="EMBL/GenBank/DDBJ databases">
        <title>Genomic Encyclopedia of Archaeal and Bacterial Type Strains, Phase II (KMG-II): from individual species to whole genera.</title>
        <authorList>
            <person name="Goeker M."/>
        </authorList>
    </citation>
    <scope>NUCLEOTIDE SEQUENCE [LARGE SCALE GENOMIC DNA]</scope>
    <source>
        <strain evidence="1 2">DSM 19727</strain>
    </source>
</reference>
<organism evidence="1 2">
    <name type="scientific">Flavobacterium weaverense</name>
    <dbReference type="NCBI Taxonomy" id="271156"/>
    <lineage>
        <taxon>Bacteria</taxon>
        <taxon>Pseudomonadati</taxon>
        <taxon>Bacteroidota</taxon>
        <taxon>Flavobacteriia</taxon>
        <taxon>Flavobacteriales</taxon>
        <taxon>Flavobacteriaceae</taxon>
        <taxon>Flavobacterium</taxon>
    </lineage>
</organism>
<dbReference type="AlphaFoldDB" id="A0A3L9ZZG7"/>